<accession>A0ABW8TDV2</accession>
<gene>
    <name evidence="2" type="ORF">ACJDT4_09470</name>
</gene>
<comment type="caution">
    <text evidence="2">The sequence shown here is derived from an EMBL/GenBank/DDBJ whole genome shotgun (WGS) entry which is preliminary data.</text>
</comment>
<keyword evidence="1" id="KW-1133">Transmembrane helix</keyword>
<evidence type="ECO:0000256" key="1">
    <source>
        <dbReference type="SAM" id="Phobius"/>
    </source>
</evidence>
<dbReference type="RefSeq" id="WP_406787313.1">
    <property type="nucleotide sequence ID" value="NZ_JBJIAA010000007.1"/>
</dbReference>
<dbReference type="EMBL" id="JBJIAA010000007">
    <property type="protein sequence ID" value="MFL0250648.1"/>
    <property type="molecule type" value="Genomic_DNA"/>
</dbReference>
<keyword evidence="1" id="KW-0812">Transmembrane</keyword>
<proteinExistence type="predicted"/>
<protein>
    <submittedName>
        <fullName evidence="2">Uncharacterized protein</fullName>
    </submittedName>
</protein>
<dbReference type="Proteomes" id="UP001623592">
    <property type="component" value="Unassembled WGS sequence"/>
</dbReference>
<feature type="transmembrane region" description="Helical" evidence="1">
    <location>
        <begin position="48"/>
        <end position="70"/>
    </location>
</feature>
<evidence type="ECO:0000313" key="2">
    <source>
        <dbReference type="EMBL" id="MFL0250648.1"/>
    </source>
</evidence>
<evidence type="ECO:0000313" key="3">
    <source>
        <dbReference type="Proteomes" id="UP001623592"/>
    </source>
</evidence>
<reference evidence="2 3" key="1">
    <citation type="submission" date="2024-11" db="EMBL/GenBank/DDBJ databases">
        <authorList>
            <person name="Heng Y.C."/>
            <person name="Lim A.C.H."/>
            <person name="Lee J.K.Y."/>
            <person name="Kittelmann S."/>
        </authorList>
    </citation>
    <scope>NUCLEOTIDE SEQUENCE [LARGE SCALE GENOMIC DNA]</scope>
    <source>
        <strain evidence="2 3">WILCCON 0114</strain>
    </source>
</reference>
<keyword evidence="3" id="KW-1185">Reference proteome</keyword>
<sequence>MLININPKYKKQAIIIVLSVTFMYYLIGRLFKTDELNVIFWHKNEMNISIVAVFLVVITSILITLIVEFIKKHISKGNL</sequence>
<keyword evidence="1" id="KW-0472">Membrane</keyword>
<name>A0ABW8TDV2_9CLOT</name>
<organism evidence="2 3">
    <name type="scientific">Clostridium neuense</name>
    <dbReference type="NCBI Taxonomy" id="1728934"/>
    <lineage>
        <taxon>Bacteria</taxon>
        <taxon>Bacillati</taxon>
        <taxon>Bacillota</taxon>
        <taxon>Clostridia</taxon>
        <taxon>Eubacteriales</taxon>
        <taxon>Clostridiaceae</taxon>
        <taxon>Clostridium</taxon>
    </lineage>
</organism>
<feature type="transmembrane region" description="Helical" evidence="1">
    <location>
        <begin position="12"/>
        <end position="28"/>
    </location>
</feature>